<dbReference type="PANTHER" id="PTHR48098:SF3">
    <property type="entry name" value="IRON(III) ENTEROBACTIN ESTERASE"/>
    <property type="match status" value="1"/>
</dbReference>
<evidence type="ECO:0000256" key="2">
    <source>
        <dbReference type="SAM" id="SignalP"/>
    </source>
</evidence>
<organism evidence="3">
    <name type="scientific">Byssovorax cruenta</name>
    <dbReference type="NCBI Taxonomy" id="293647"/>
    <lineage>
        <taxon>Bacteria</taxon>
        <taxon>Pseudomonadati</taxon>
        <taxon>Myxococcota</taxon>
        <taxon>Polyangia</taxon>
        <taxon>Polyangiales</taxon>
        <taxon>Polyangiaceae</taxon>
        <taxon>Byssovorax</taxon>
    </lineage>
</organism>
<dbReference type="InterPro" id="IPR029058">
    <property type="entry name" value="AB_hydrolase_fold"/>
</dbReference>
<feature type="compositionally biased region" description="Gly residues" evidence="1">
    <location>
        <begin position="42"/>
        <end position="67"/>
    </location>
</feature>
<feature type="region of interest" description="Disordered" evidence="1">
    <location>
        <begin position="29"/>
        <end position="95"/>
    </location>
</feature>
<proteinExistence type="predicted"/>
<evidence type="ECO:0000256" key="1">
    <source>
        <dbReference type="SAM" id="MobiDB-lite"/>
    </source>
</evidence>
<name>A0A3S7UZC3_9BACT</name>
<keyword evidence="2" id="KW-0732">Signal</keyword>
<sequence length="386" mass="41459">MNRSIRCCISLFGALLVAACGGEEPPLDPPVGTGNAASSSAGSGGTITPGADGAGGGGGGGGGGGEDPGPDPVGTEGDGDFKIGPDYTDAPEVKKIDGVPQGKSFTFTMYSKDSAIFTGHDPTLKPEYSGDFQRNVTVVVPASYTDGSEAPFMIVQDARDKNEIVNTINNLIADKSHPFPSVTAIFVQNGGHDSYGSERGLEYDTMSDAYQRFIDTEVLPAITSNAAVKAAYPHLKFTDDPEGRASYGCSSGGAAALSMGWFGKDTYRRIVTYSGTFVDQQNPLAPTEEQYPHGAWEYANKLILDSDPKPLRVFLQVGEKDNGWDRAESSYHNWVLANKHVAEDLKARDYHYRFVFARGAGHCDGRVIRQTLPDTMRWMWRGYPVK</sequence>
<dbReference type="EMBL" id="MH908916">
    <property type="protein sequence ID" value="AYM54099.1"/>
    <property type="molecule type" value="Genomic_DNA"/>
</dbReference>
<feature type="compositionally biased region" description="Low complexity" evidence="1">
    <location>
        <begin position="32"/>
        <end position="41"/>
    </location>
</feature>
<dbReference type="InterPro" id="IPR000801">
    <property type="entry name" value="Esterase-like"/>
</dbReference>
<evidence type="ECO:0000313" key="3">
    <source>
        <dbReference type="EMBL" id="AYM54099.1"/>
    </source>
</evidence>
<dbReference type="Gene3D" id="3.40.50.1820">
    <property type="entry name" value="alpha/beta hydrolase"/>
    <property type="match status" value="1"/>
</dbReference>
<reference evidence="3" key="1">
    <citation type="journal article" date="2018" name="J. Ind. Microbiol. Biotechnol.">
        <title>Genome mining reveals uncommon alkylpyrones as type III PKS products from myxobacteria.</title>
        <authorList>
            <person name="Hug J.J."/>
            <person name="Panter F."/>
            <person name="Krug D."/>
            <person name="Muller R."/>
        </authorList>
    </citation>
    <scope>NUCLEOTIDE SEQUENCE</scope>
    <source>
        <strain evidence="3">MSr4204</strain>
    </source>
</reference>
<dbReference type="Pfam" id="PF00756">
    <property type="entry name" value="Esterase"/>
    <property type="match status" value="1"/>
</dbReference>
<feature type="signal peptide" evidence="2">
    <location>
        <begin position="1"/>
        <end position="19"/>
    </location>
</feature>
<dbReference type="AlphaFoldDB" id="A0A3S7UZC3"/>
<dbReference type="SUPFAM" id="SSF53474">
    <property type="entry name" value="alpha/beta-Hydrolases"/>
    <property type="match status" value="1"/>
</dbReference>
<dbReference type="InterPro" id="IPR050583">
    <property type="entry name" value="Mycobacterial_A85_antigen"/>
</dbReference>
<protein>
    <submittedName>
        <fullName evidence="3">Ferric enterobactin esterase-related protein Fes</fullName>
    </submittedName>
</protein>
<feature type="chain" id="PRO_5019319386" evidence="2">
    <location>
        <begin position="20"/>
        <end position="386"/>
    </location>
</feature>
<accession>A0A3S7UZC3</accession>
<dbReference type="PROSITE" id="PS51257">
    <property type="entry name" value="PROKAR_LIPOPROTEIN"/>
    <property type="match status" value="1"/>
</dbReference>
<dbReference type="PANTHER" id="PTHR48098">
    <property type="entry name" value="ENTEROCHELIN ESTERASE-RELATED"/>
    <property type="match status" value="1"/>
</dbReference>